<accession>A0AC61SBW9</accession>
<gene>
    <name evidence="1" type="ORF">C5S46_03515</name>
</gene>
<name>A0AC61SBW9_9EURY</name>
<sequence length="2262" mass="252274">MCRPVMAQTYEMVVVTEMNDDQWSTNLSNNVSEVQGNIIISNDTVLNLENATIHMCGIPTNIYPSITVNNKGILNINGSTITHKDPLDYYGWVYESGSKGNVTNTTVEFCIKENGLRIKTDETVSLFNVTFDHGDILQSSYAICLDSASSTGIRNCTIDSSSSNRYTYGIYIRDSNNCILRNNSILNSTNCNLYVTGNYNQDIDTTNAVNRGRVYYYNNDSNITITDTNIGHITLFNCSNVRFDSCTIHNGDGIFFIDSGNNTINNSQILNNIRQGFYSEGSSSYNNIINNSIINNSGGIYLLGNGYNNFTDNNISDNRDNGITIGTNDDHTSQYNILHNNTIWLNNATGIVFHTHYNNLTNNNLSENRDLAFRFPGEIKYYYNYIGRSNTANGEQINYYYNENDITVESKSLVAANVSDVGKITLINCYNLNIRDNILFNNIQHGCGMFLWNSYENDLTNNTLSNNYDGIRLFNSSNNNIAGLKQIDPCERYGAFFDSGSDHNSITDSSLAATNSNGLWIRSSEHTSLKNITISSVNESGIYIIGGHYTDITNATVVTTGTDGVHMTTSDHVAIIESGITANNTGLCFIGSDYMNITDNTINGEDGINMLGSDRGNFTNNIIDATLRGIFLSNSKDHNFTINTITNYTINGILLEEYSTNTTMIGNDLTCNGAEFDIRINDSNDAVIAPNSTVTANYTFYLTDDTRLCTLDTIFNKSKIYYEDTTSNLTLMWRIDVLCRDNYHLEPLWANLTVCYGDYSDVGNVTVWDDEVPLSKHGRLSGNDFDYYGPPISGDNWLLVIEYKQNISTKTTYQPMNCTAINRWDKFQGINKIYRNITTVITEPGVTILVDTGYTPNGKCYYCHLDKLKFKNTMHWTNYSSRVFDDLDDPYTPGRCIDCHNENDSIKIPHGNESGNDLLYQPSPQLCYNGIGNQTCHSSSAIRLTLNQKEEFNKTTHHPLGDGKLACKACHDNHGTEYDFDLLRDYDTTSTSTYDSANYALCFVCHLEEKIVAMMGETGGNAKSLYLQNYSNQTNFRDEYNSFSSGFNSGFQNVHSPQNESENIHTQYNCYACHNPHGAVDPAMTRYQLNYTYITNLTPPGVEYVNGDWANQTVLDQANWSNSTLNQAGGTWTRRPECDSFGCHGNGYNDLANLPDYFTYREFIDYEPAGGAGCVECHDNGRSDVIRPIVNVTAMKLAMHTDLSWNFRNGDDLKGTQKNFTEWLEYRNYTSGQITNISTDNAICWACHCTNGTPPNPYFHPDRALNPYKCAKCHGPLSGQPPHTQGYVKAIDNHGPTTKGIESIYIQTNVGTNGSCGDCHAPSLLPESYIGSLEVWKWSGAGDGWITYNGRTTMGNVSHYGLNKSQGQALGIDNPLFDTSNCLYCHCDDTNGAIWGNAVNISGNMYGADTSKLSECYTYCHVLPDYLYNVTEDNIPHFHNKTLYAGGGFDCVICHDIDSTYGVQSLVDADAIAAGIHSNVTNNTYTDILECDSRSKPCWGCHNSKGTQPEGMGDRNGIYLPQKKPWLCEDCHLRSDEWNAATGYGETWISSSYPPNRLPPQIYAHHPNSSTIRTNMIGNGTCVDCHNNSINQSHEDTYGQILNNTILSNISHYGTTSDLIKPTGNCAICHNNTVNGTKWGYATQNDHGNFTNCSNIEDGCYICHTNDNQTPVDFHADNLWSGKGGFDCLRCHNVSGFAKNNRINASVFGEAIHNNVNNASTMEYYLNRSCWVCHFDTGLNADNHSMRKDPPYLCYDCHNKNNTPFGNVSNAPEVHNHFKNGTNISAYWTSSTDSHSCMGCHNRSEMFYYYLPDENEINPYYTNFSLTSHYGSNRTDLDIKYHNETNPDEYCEYCHVNISTVFMEYENDKNIRHGGTSNCSDCHGTGKLHNNTLIRAKTSGNCTDCHALYGNNRISIYEINVTAINKGVHANVNNNMSIIAGEAPISDSNNSICWGCHVPNGAYPEDGHADTFNNDAYLCYECHNGTAAYVNVISATGVYNHFKGGINITARTDASTNSTSCGYRCHNLTSMKVANFDAGGNASYRVNLSQASHYARNRTDIAMQSDLSDCTWCHKNATNEFFDIFNDTGNANVNHATDISGCILPICHNSGRIHDLVLSVPSSIDWNECEDCHFGLSSYNSSAYVNQTMFNASVHAPINCTDCHINAQLDHPVKEYTWKWCECCHSYQSDPVNMSDRHNVTGNPLNYTLEVDGNGVCVMNITDCRVCHNKDEYNSAVNDTQHTCRYCHAVPDKGNKTTQNWY</sequence>
<dbReference type="EMBL" id="QYBA01000115">
    <property type="protein sequence ID" value="TKY91869.1"/>
    <property type="molecule type" value="Genomic_DNA"/>
</dbReference>
<organism evidence="1 2">
    <name type="scientific">Candidatus Methanomarinus sp</name>
    <dbReference type="NCBI Taxonomy" id="3386244"/>
    <lineage>
        <taxon>Archaea</taxon>
        <taxon>Methanobacteriati</taxon>
        <taxon>Methanobacteriota</taxon>
        <taxon>Stenosarchaea group</taxon>
        <taxon>Methanomicrobia</taxon>
        <taxon>Methanosarcinales</taxon>
        <taxon>ANME-2 cluster</taxon>
        <taxon>Candidatus Methanocomedenaceae</taxon>
        <taxon>Candidatus Methanomarinus</taxon>
    </lineage>
</organism>
<protein>
    <submittedName>
        <fullName evidence="1">Uncharacterized protein</fullName>
    </submittedName>
</protein>
<proteinExistence type="predicted"/>
<evidence type="ECO:0000313" key="2">
    <source>
        <dbReference type="Proteomes" id="UP000315423"/>
    </source>
</evidence>
<dbReference type="Proteomes" id="UP000315423">
    <property type="component" value="Unassembled WGS sequence"/>
</dbReference>
<reference evidence="1" key="1">
    <citation type="submission" date="2018-09" db="EMBL/GenBank/DDBJ databases">
        <title>A genomic encyclopedia of anaerobic methanotrophic archaea.</title>
        <authorList>
            <person name="Skennerton C.T."/>
            <person name="Chadwick G.L."/>
            <person name="Laso-Perez R."/>
            <person name="Leu A.O."/>
            <person name="Speth D.R."/>
            <person name="Yu H."/>
            <person name="Morgan-Lang C."/>
            <person name="Hatzenpichler R."/>
            <person name="Goudeau D."/>
            <person name="Malmstrom R."/>
            <person name="Woyke T."/>
            <person name="Hallam S."/>
            <person name="Tyson G.W."/>
            <person name="Wegener G."/>
            <person name="Boetius A."/>
            <person name="Orphan V.J."/>
        </authorList>
    </citation>
    <scope>NUCLEOTIDE SEQUENCE</scope>
    <source>
        <strain evidence="1">CONS3730D10UFb2</strain>
    </source>
</reference>
<evidence type="ECO:0000313" key="1">
    <source>
        <dbReference type="EMBL" id="TKY91869.1"/>
    </source>
</evidence>
<comment type="caution">
    <text evidence="1">The sequence shown here is derived from an EMBL/GenBank/DDBJ whole genome shotgun (WGS) entry which is preliminary data.</text>
</comment>